<dbReference type="InterPro" id="IPR035576">
    <property type="entry name" value="T6SS_TssC"/>
</dbReference>
<organism evidence="2 3">
    <name type="scientific">Mucilaginibacter polytrichastri</name>
    <dbReference type="NCBI Taxonomy" id="1302689"/>
    <lineage>
        <taxon>Bacteria</taxon>
        <taxon>Pseudomonadati</taxon>
        <taxon>Bacteroidota</taxon>
        <taxon>Sphingobacteriia</taxon>
        <taxon>Sphingobacteriales</taxon>
        <taxon>Sphingobacteriaceae</taxon>
        <taxon>Mucilaginibacter</taxon>
    </lineage>
</organism>
<proteinExistence type="predicted"/>
<comment type="caution">
    <text evidence="2">The sequence shown here is derived from an EMBL/GenBank/DDBJ whole genome shotgun (WGS) entry which is preliminary data.</text>
</comment>
<evidence type="ECO:0000313" key="2">
    <source>
        <dbReference type="EMBL" id="OKS87546.1"/>
    </source>
</evidence>
<dbReference type="GO" id="GO:0033104">
    <property type="term" value="C:type VI protein secretion system complex"/>
    <property type="evidence" value="ECO:0007669"/>
    <property type="project" value="InterPro"/>
</dbReference>
<feature type="compositionally biased region" description="Polar residues" evidence="1">
    <location>
        <begin position="1"/>
        <end position="16"/>
    </location>
</feature>
<reference evidence="2 3" key="1">
    <citation type="submission" date="2016-11" db="EMBL/GenBank/DDBJ databases">
        <title>Whole Genome Sequencing of Mucilaginibacter polytrichastri RG4-7(T) isolated from the moss sample.</title>
        <authorList>
            <person name="Li Y."/>
        </authorList>
    </citation>
    <scope>NUCLEOTIDE SEQUENCE [LARGE SCALE GENOMIC DNA]</scope>
    <source>
        <strain evidence="2 3">RG4-7</strain>
    </source>
</reference>
<sequence>MATPNEQALNETSSAQGFKPAEKAAAPALSLNESLDKLSRVGGFDLLETTIDGLQNLNPERKARKQIFLTDDEKKLEREELKQKLNQWIEALETGGSVGEMVEKSAEKLQSAEENLNTNVHTVLQSTRELEQAYRSLHLFYKNTEADKLKNVVLMNASLDQLKELDNPRFIEYVGNELKQNYDRLDLRQNYSIMVVPGYLGSNKVVERWSKIAFDNKVMLVTDFADLDQPDDVIDLFTSANLTGGDAFKSNTIMTCNWMVGRGKVAEVGEEDDLYVPGSAALAGKMYYTLMSQVTAGKKHGAVNEVDGVRFDLKKSEISHLERIGLVPMVNEYGKVMAFSAKTLFNGDNIGLQTYSVVRVFDYITKVLFDFLNRRAFENWNSKTEQDLRSQIVKFLDNIQGPDRLIERFKIIRFERDEQQKDRIHLDINITPYFPAKSFVVKLDGHKGEDASTTWNSEYKQQ</sequence>
<feature type="region of interest" description="Disordered" evidence="1">
    <location>
        <begin position="1"/>
        <end position="23"/>
    </location>
</feature>
<dbReference type="Pfam" id="PF17541">
    <property type="entry name" value="TssC"/>
    <property type="match status" value="1"/>
</dbReference>
<dbReference type="RefSeq" id="WP_074490138.1">
    <property type="nucleotide sequence ID" value="NZ_FPAM01000006.1"/>
</dbReference>
<dbReference type="OrthoDB" id="1408613at2"/>
<evidence type="ECO:0000313" key="3">
    <source>
        <dbReference type="Proteomes" id="UP000186720"/>
    </source>
</evidence>
<accession>A0A1Q6A0K9</accession>
<dbReference type="GO" id="GO:0033103">
    <property type="term" value="P:protein secretion by the type VI secretion system"/>
    <property type="evidence" value="ECO:0007669"/>
    <property type="project" value="InterPro"/>
</dbReference>
<evidence type="ECO:0008006" key="4">
    <source>
        <dbReference type="Google" id="ProtNLM"/>
    </source>
</evidence>
<name>A0A1Q6A0K9_9SPHI</name>
<dbReference type="AlphaFoldDB" id="A0A1Q6A0K9"/>
<protein>
    <recommendedName>
        <fullName evidence="4">Type VI secretion system contractile sheath protein TssC</fullName>
    </recommendedName>
</protein>
<dbReference type="EMBL" id="MPPL01000001">
    <property type="protein sequence ID" value="OKS87546.1"/>
    <property type="molecule type" value="Genomic_DNA"/>
</dbReference>
<keyword evidence="3" id="KW-1185">Reference proteome</keyword>
<gene>
    <name evidence="2" type="ORF">RG47T_3007</name>
</gene>
<dbReference type="Proteomes" id="UP000186720">
    <property type="component" value="Unassembled WGS sequence"/>
</dbReference>
<dbReference type="STRING" id="1302689.RG47T_3007"/>
<evidence type="ECO:0000256" key="1">
    <source>
        <dbReference type="SAM" id="MobiDB-lite"/>
    </source>
</evidence>